<sequence length="318" mass="32788">MHHGDGSTKTTPGQSGTPLGPLIAVVVANIALAFGPWFVRMADTGPVAAAFWRIALAVPVLLVVAAVMARGKPAFAGVRGLWGVLVIAGIAFAADLGSWHFGIVRTTLANATLFGNSATFIYPIYGFLIARAWPSRSQGVALLLAAIGAGLLMGRSAELSPQNLVGDLFSLLAGILYAVYFIFMARARAVMAPLPALALSSLMTVLPLLAVALLLGEAIVPTDWTPLILLAVVSQLLGQGLMIYALGHLSPIVVGLALLLQPVVAATIGWIAYGERLAAADAAGALLVAVALVLVRLGGRTPVQLAPVGSQTKSSPRR</sequence>
<evidence type="ECO:0000256" key="5">
    <source>
        <dbReference type="ARBA" id="ARBA00023136"/>
    </source>
</evidence>
<evidence type="ECO:0000313" key="9">
    <source>
        <dbReference type="Proteomes" id="UP000788153"/>
    </source>
</evidence>
<evidence type="ECO:0000256" key="1">
    <source>
        <dbReference type="ARBA" id="ARBA00004141"/>
    </source>
</evidence>
<feature type="transmembrane region" description="Helical" evidence="6">
    <location>
        <begin position="140"/>
        <end position="157"/>
    </location>
</feature>
<evidence type="ECO:0000256" key="3">
    <source>
        <dbReference type="ARBA" id="ARBA00022692"/>
    </source>
</evidence>
<comment type="similarity">
    <text evidence="2">Belongs to the EamA transporter family.</text>
</comment>
<evidence type="ECO:0000256" key="6">
    <source>
        <dbReference type="SAM" id="Phobius"/>
    </source>
</evidence>
<feature type="transmembrane region" description="Helical" evidence="6">
    <location>
        <begin position="279"/>
        <end position="297"/>
    </location>
</feature>
<dbReference type="InterPro" id="IPR037185">
    <property type="entry name" value="EmrE-like"/>
</dbReference>
<proteinExistence type="inferred from homology"/>
<keyword evidence="9" id="KW-1185">Reference proteome</keyword>
<dbReference type="InterPro" id="IPR050638">
    <property type="entry name" value="AA-Vitamin_Transporters"/>
</dbReference>
<keyword evidence="3 6" id="KW-0812">Transmembrane</keyword>
<gene>
    <name evidence="8" type="ORF">FHT01_000739</name>
</gene>
<dbReference type="InterPro" id="IPR000620">
    <property type="entry name" value="EamA_dom"/>
</dbReference>
<dbReference type="SUPFAM" id="SSF103481">
    <property type="entry name" value="Multidrug resistance efflux transporter EmrE"/>
    <property type="match status" value="2"/>
</dbReference>
<feature type="transmembrane region" description="Helical" evidence="6">
    <location>
        <begin position="227"/>
        <end position="246"/>
    </location>
</feature>
<feature type="transmembrane region" description="Helical" evidence="6">
    <location>
        <begin position="195"/>
        <end position="215"/>
    </location>
</feature>
<feature type="domain" description="EamA" evidence="7">
    <location>
        <begin position="165"/>
        <end position="295"/>
    </location>
</feature>
<keyword evidence="4 6" id="KW-1133">Transmembrane helix</keyword>
<reference evidence="8 9" key="1">
    <citation type="submission" date="2020-03" db="EMBL/GenBank/DDBJ databases">
        <title>Genomic Encyclopedia of Type Strains, Phase IV (KMG-IV): sequencing the most valuable type-strain genomes for metagenomic binning, comparative biology and taxonomic classification.</title>
        <authorList>
            <person name="Goeker M."/>
        </authorList>
    </citation>
    <scope>NUCLEOTIDE SEQUENCE [LARGE SCALE GENOMIC DNA]</scope>
    <source>
        <strain evidence="8 9">DSM 22753</strain>
    </source>
</reference>
<dbReference type="Pfam" id="PF00892">
    <property type="entry name" value="EamA"/>
    <property type="match status" value="1"/>
</dbReference>
<dbReference type="EMBL" id="JAASQP010000001">
    <property type="protein sequence ID" value="NIJ23197.1"/>
    <property type="molecule type" value="Genomic_DNA"/>
</dbReference>
<protein>
    <submittedName>
        <fullName evidence="8">Drug/metabolite transporter (DMT)-like permease</fullName>
    </submittedName>
</protein>
<keyword evidence="5 6" id="KW-0472">Membrane</keyword>
<dbReference type="PANTHER" id="PTHR32322">
    <property type="entry name" value="INNER MEMBRANE TRANSPORTER"/>
    <property type="match status" value="1"/>
</dbReference>
<comment type="subcellular location">
    <subcellularLocation>
        <location evidence="1">Membrane</location>
        <topology evidence="1">Multi-pass membrane protein</topology>
    </subcellularLocation>
</comment>
<evidence type="ECO:0000259" key="7">
    <source>
        <dbReference type="Pfam" id="PF00892"/>
    </source>
</evidence>
<accession>A0ABX0U1D5</accession>
<feature type="transmembrane region" description="Helical" evidence="6">
    <location>
        <begin position="108"/>
        <end position="128"/>
    </location>
</feature>
<name>A0ABX0U1D5_9SPHN</name>
<evidence type="ECO:0000256" key="4">
    <source>
        <dbReference type="ARBA" id="ARBA00022989"/>
    </source>
</evidence>
<feature type="transmembrane region" description="Helical" evidence="6">
    <location>
        <begin position="253"/>
        <end position="273"/>
    </location>
</feature>
<evidence type="ECO:0000313" key="8">
    <source>
        <dbReference type="EMBL" id="NIJ23197.1"/>
    </source>
</evidence>
<comment type="caution">
    <text evidence="8">The sequence shown here is derived from an EMBL/GenBank/DDBJ whole genome shotgun (WGS) entry which is preliminary data.</text>
</comment>
<dbReference type="RefSeq" id="WP_140048348.1">
    <property type="nucleotide sequence ID" value="NZ_VDYR01000001.1"/>
</dbReference>
<feature type="transmembrane region" description="Helical" evidence="6">
    <location>
        <begin position="19"/>
        <end position="38"/>
    </location>
</feature>
<evidence type="ECO:0000256" key="2">
    <source>
        <dbReference type="ARBA" id="ARBA00007362"/>
    </source>
</evidence>
<feature type="transmembrane region" description="Helical" evidence="6">
    <location>
        <begin position="163"/>
        <end position="183"/>
    </location>
</feature>
<dbReference type="Proteomes" id="UP000788153">
    <property type="component" value="Unassembled WGS sequence"/>
</dbReference>
<feature type="transmembrane region" description="Helical" evidence="6">
    <location>
        <begin position="50"/>
        <end position="69"/>
    </location>
</feature>
<feature type="transmembrane region" description="Helical" evidence="6">
    <location>
        <begin position="81"/>
        <end position="102"/>
    </location>
</feature>
<dbReference type="PANTHER" id="PTHR32322:SF2">
    <property type="entry name" value="EAMA DOMAIN-CONTAINING PROTEIN"/>
    <property type="match status" value="1"/>
</dbReference>
<organism evidence="8 9">
    <name type="scientific">Sphingomonas japonica</name>
    <dbReference type="NCBI Taxonomy" id="511662"/>
    <lineage>
        <taxon>Bacteria</taxon>
        <taxon>Pseudomonadati</taxon>
        <taxon>Pseudomonadota</taxon>
        <taxon>Alphaproteobacteria</taxon>
        <taxon>Sphingomonadales</taxon>
        <taxon>Sphingomonadaceae</taxon>
        <taxon>Sphingomonas</taxon>
    </lineage>
</organism>